<dbReference type="Pfam" id="PF09312">
    <property type="entry name" value="SurA_N"/>
    <property type="match status" value="1"/>
</dbReference>
<dbReference type="InterPro" id="IPR023034">
    <property type="entry name" value="PPIase_SurA"/>
</dbReference>
<keyword evidence="2 7" id="KW-0677">Repeat</keyword>
<organism evidence="9 10">
    <name type="scientific">Caldimonas caldifontis</name>
    <dbReference type="NCBI Taxonomy" id="1452508"/>
    <lineage>
        <taxon>Bacteria</taxon>
        <taxon>Pseudomonadati</taxon>
        <taxon>Pseudomonadota</taxon>
        <taxon>Betaproteobacteria</taxon>
        <taxon>Burkholderiales</taxon>
        <taxon>Sphaerotilaceae</taxon>
        <taxon>Caldimonas</taxon>
    </lineage>
</organism>
<dbReference type="InterPro" id="IPR000297">
    <property type="entry name" value="PPIase_PpiC"/>
</dbReference>
<dbReference type="Gene3D" id="1.10.4030.10">
    <property type="entry name" value="Porin chaperone SurA, peptide-binding domain"/>
    <property type="match status" value="1"/>
</dbReference>
<evidence type="ECO:0000256" key="2">
    <source>
        <dbReference type="ARBA" id="ARBA00022737"/>
    </source>
</evidence>
<keyword evidence="4 7" id="KW-0697">Rotamase</keyword>
<dbReference type="InterPro" id="IPR046357">
    <property type="entry name" value="PPIase_dom_sf"/>
</dbReference>
<sequence length="448" mass="49965">MTPHFLRRLLPHGLRVLAAPLLLTGALLAPAVSVAQLSAPARGDYIVAVVNQELVTYSDVMRRLQAIEQDAARSGARLPAREQLLNDVVNALIDDRAQLSHARDTGLRVDEAELDRAAANVAAQNQLTLPQFRERLAAEGLDYARFRNNLRDQILLQRVREREVQGRIRVTEAEIDDYLAEQRNQRAGAQEYDIAQLLVAVPEGASDAVVAERRARAEALLARARAGEDFAALARAHSEGANREEGGRLGMRPASRLPELFLTAVEPLKAGEVAPALVRSGAGFHVLKLLDRRGGSADTITQTRSRHILLRLSPQLTAETALRRLAEYKRRVEQGEAGFAQLAREFSEDGSAAQGGDLGWASPGQFVPEFERVMTDLPTGRISEPFLSRFGAHLMQVTDRRQAQVDPREQRELARNALRERKYEETYEEWAREIRERAFIDIRIQPQL</sequence>
<evidence type="ECO:0000256" key="1">
    <source>
        <dbReference type="ARBA" id="ARBA00022729"/>
    </source>
</evidence>
<dbReference type="GO" id="GO:0051082">
    <property type="term" value="F:unfolded protein binding"/>
    <property type="evidence" value="ECO:0007669"/>
    <property type="project" value="UniProtKB-UniRule"/>
</dbReference>
<dbReference type="InterPro" id="IPR050280">
    <property type="entry name" value="OMP_Chaperone_SurA"/>
</dbReference>
<evidence type="ECO:0000256" key="4">
    <source>
        <dbReference type="ARBA" id="ARBA00023110"/>
    </source>
</evidence>
<keyword evidence="3 7" id="KW-0574">Periplasm</keyword>
<feature type="domain" description="PpiC" evidence="8">
    <location>
        <begin position="300"/>
        <end position="399"/>
    </location>
</feature>
<dbReference type="InterPro" id="IPR027304">
    <property type="entry name" value="Trigger_fact/SurA_dom_sf"/>
</dbReference>
<evidence type="ECO:0000256" key="7">
    <source>
        <dbReference type="HAMAP-Rule" id="MF_01183"/>
    </source>
</evidence>
<dbReference type="Pfam" id="PF00639">
    <property type="entry name" value="Rotamase"/>
    <property type="match status" value="2"/>
</dbReference>
<comment type="caution">
    <text evidence="9">The sequence shown here is derived from an EMBL/GenBank/DDBJ whole genome shotgun (WGS) entry which is preliminary data.</text>
</comment>
<dbReference type="EC" id="5.2.1.8" evidence="7"/>
<dbReference type="GO" id="GO:0043165">
    <property type="term" value="P:Gram-negative-bacterium-type cell outer membrane assembly"/>
    <property type="evidence" value="ECO:0007669"/>
    <property type="project" value="InterPro"/>
</dbReference>
<dbReference type="InterPro" id="IPR023058">
    <property type="entry name" value="PPIase_PpiC_CS"/>
</dbReference>
<proteinExistence type="inferred from homology"/>
<comment type="catalytic activity">
    <reaction evidence="7">
        <text>[protein]-peptidylproline (omega=180) = [protein]-peptidylproline (omega=0)</text>
        <dbReference type="Rhea" id="RHEA:16237"/>
        <dbReference type="Rhea" id="RHEA-COMP:10747"/>
        <dbReference type="Rhea" id="RHEA-COMP:10748"/>
        <dbReference type="ChEBI" id="CHEBI:83833"/>
        <dbReference type="ChEBI" id="CHEBI:83834"/>
        <dbReference type="EC" id="5.2.1.8"/>
    </reaction>
</comment>
<reference evidence="9 10" key="1">
    <citation type="submission" date="2018-02" db="EMBL/GenBank/DDBJ databases">
        <title>Reclassifiation of [Polyangium] brachysporum DSM 7029 as Guopingzhaonella breviflexa gen. nov., sp. nov., a member of the family Comamonadaceae.</title>
        <authorList>
            <person name="Tang B."/>
        </authorList>
    </citation>
    <scope>NUCLEOTIDE SEQUENCE [LARGE SCALE GENOMIC DNA]</scope>
    <source>
        <strain evidence="9 10">BCRC 80649</strain>
    </source>
</reference>
<protein>
    <recommendedName>
        <fullName evidence="7">Chaperone SurA</fullName>
    </recommendedName>
    <alternativeName>
        <fullName evidence="7">Peptidyl-prolyl cis-trans isomerase SurA</fullName>
        <shortName evidence="7">PPIase SurA</shortName>
        <ecNumber evidence="7">5.2.1.8</ecNumber>
    </alternativeName>
    <alternativeName>
        <fullName evidence="7">Rotamase SurA</fullName>
    </alternativeName>
</protein>
<dbReference type="EMBL" id="PSNX01000008">
    <property type="protein sequence ID" value="PPE66239.1"/>
    <property type="molecule type" value="Genomic_DNA"/>
</dbReference>
<evidence type="ECO:0000313" key="9">
    <source>
        <dbReference type="EMBL" id="PPE66239.1"/>
    </source>
</evidence>
<dbReference type="GO" id="GO:0042277">
    <property type="term" value="F:peptide binding"/>
    <property type="evidence" value="ECO:0007669"/>
    <property type="project" value="InterPro"/>
</dbReference>
<name>A0A2S5SU54_9BURK</name>
<dbReference type="RefSeq" id="WP_104302653.1">
    <property type="nucleotide sequence ID" value="NZ_PSNX01000008.1"/>
</dbReference>
<dbReference type="InterPro" id="IPR015391">
    <property type="entry name" value="SurA_N"/>
</dbReference>
<evidence type="ECO:0000313" key="10">
    <source>
        <dbReference type="Proteomes" id="UP000238605"/>
    </source>
</evidence>
<dbReference type="HAMAP" id="MF_01183">
    <property type="entry name" value="Chaperone_SurA"/>
    <property type="match status" value="1"/>
</dbReference>
<dbReference type="AlphaFoldDB" id="A0A2S5SU54"/>
<evidence type="ECO:0000259" key="8">
    <source>
        <dbReference type="PROSITE" id="PS50198"/>
    </source>
</evidence>
<dbReference type="GO" id="GO:0006457">
    <property type="term" value="P:protein folding"/>
    <property type="evidence" value="ECO:0007669"/>
    <property type="project" value="UniProtKB-UniRule"/>
</dbReference>
<gene>
    <name evidence="7" type="primary">surA</name>
    <name evidence="9" type="ORF">C1704_09675</name>
</gene>
<comment type="function">
    <text evidence="7">Chaperone involved in the correct folding and assembly of outer membrane proteins. Recognizes specific patterns of aromatic residues and the orientation of their side chains, which are found more frequently in integral outer membrane proteins. May act in both early periplasmic and late outer membrane-associated steps of protein maturation.</text>
</comment>
<dbReference type="PROSITE" id="PS50198">
    <property type="entry name" value="PPIC_PPIASE_2"/>
    <property type="match status" value="2"/>
</dbReference>
<evidence type="ECO:0000256" key="6">
    <source>
        <dbReference type="ARBA" id="ARBA00023235"/>
    </source>
</evidence>
<dbReference type="PANTHER" id="PTHR47637:SF1">
    <property type="entry name" value="CHAPERONE SURA"/>
    <property type="match status" value="1"/>
</dbReference>
<dbReference type="PANTHER" id="PTHR47637">
    <property type="entry name" value="CHAPERONE SURA"/>
    <property type="match status" value="1"/>
</dbReference>
<accession>A0A2S5SU54</accession>
<keyword evidence="10" id="KW-1185">Reference proteome</keyword>
<comment type="subcellular location">
    <subcellularLocation>
        <location evidence="7">Periplasm</location>
    </subcellularLocation>
    <text evidence="7">Is capable of associating with the outer membrane.</text>
</comment>
<dbReference type="GO" id="GO:0030288">
    <property type="term" value="C:outer membrane-bounded periplasmic space"/>
    <property type="evidence" value="ECO:0007669"/>
    <property type="project" value="InterPro"/>
</dbReference>
<dbReference type="PROSITE" id="PS01096">
    <property type="entry name" value="PPIC_PPIASE_1"/>
    <property type="match status" value="1"/>
</dbReference>
<keyword evidence="1 7" id="KW-0732">Signal</keyword>
<keyword evidence="5 7" id="KW-0143">Chaperone</keyword>
<dbReference type="GO" id="GO:0050821">
    <property type="term" value="P:protein stabilization"/>
    <property type="evidence" value="ECO:0007669"/>
    <property type="project" value="InterPro"/>
</dbReference>
<feature type="domain" description="PpiC" evidence="8">
    <location>
        <begin position="189"/>
        <end position="291"/>
    </location>
</feature>
<evidence type="ECO:0000256" key="5">
    <source>
        <dbReference type="ARBA" id="ARBA00023186"/>
    </source>
</evidence>
<dbReference type="GO" id="GO:0003755">
    <property type="term" value="F:peptidyl-prolyl cis-trans isomerase activity"/>
    <property type="evidence" value="ECO:0007669"/>
    <property type="project" value="UniProtKB-UniRule"/>
</dbReference>
<dbReference type="SUPFAM" id="SSF54534">
    <property type="entry name" value="FKBP-like"/>
    <property type="match status" value="2"/>
</dbReference>
<dbReference type="SUPFAM" id="SSF109998">
    <property type="entry name" value="Triger factor/SurA peptide-binding domain-like"/>
    <property type="match status" value="1"/>
</dbReference>
<evidence type="ECO:0000256" key="3">
    <source>
        <dbReference type="ARBA" id="ARBA00022764"/>
    </source>
</evidence>
<dbReference type="Proteomes" id="UP000238605">
    <property type="component" value="Unassembled WGS sequence"/>
</dbReference>
<dbReference type="OrthoDB" id="14196at2"/>
<comment type="domain">
    <text evidence="7">The PPIase activity resides only in the second parvulin domain. The N-terminal region and the C-terminal tail are necessary and sufficient for the chaperone activity of SurA. The PPIase activity is dispensable for SurA to function as a chaperone. The N-terminal region and the C-terminal tail are also required for porin recognition.</text>
</comment>
<dbReference type="Gene3D" id="3.10.50.40">
    <property type="match status" value="2"/>
</dbReference>
<keyword evidence="6 7" id="KW-0413">Isomerase</keyword>